<reference evidence="2 3" key="1">
    <citation type="journal article" date="2015" name="Genome Announc.">
        <title>Expanding the biotechnology potential of lactobacilli through comparative genomics of 213 strains and associated genera.</title>
        <authorList>
            <person name="Sun Z."/>
            <person name="Harris H.M."/>
            <person name="McCann A."/>
            <person name="Guo C."/>
            <person name="Argimon S."/>
            <person name="Zhang W."/>
            <person name="Yang X."/>
            <person name="Jeffery I.B."/>
            <person name="Cooney J.C."/>
            <person name="Kagawa T.F."/>
            <person name="Liu W."/>
            <person name="Song Y."/>
            <person name="Salvetti E."/>
            <person name="Wrobel A."/>
            <person name="Rasinkangas P."/>
            <person name="Parkhill J."/>
            <person name="Rea M.C."/>
            <person name="O'Sullivan O."/>
            <person name="Ritari J."/>
            <person name="Douillard F.P."/>
            <person name="Paul Ross R."/>
            <person name="Yang R."/>
            <person name="Briner A.E."/>
            <person name="Felis G.E."/>
            <person name="de Vos W.M."/>
            <person name="Barrangou R."/>
            <person name="Klaenhammer T.R."/>
            <person name="Caufield P.W."/>
            <person name="Cui Y."/>
            <person name="Zhang H."/>
            <person name="O'Toole P.W."/>
        </authorList>
    </citation>
    <scope>NUCLEOTIDE SEQUENCE [LARGE SCALE GENOMIC DNA]</scope>
    <source>
        <strain evidence="2 3">DSM 22301</strain>
    </source>
</reference>
<dbReference type="InterPro" id="IPR036291">
    <property type="entry name" value="NAD(P)-bd_dom_sf"/>
</dbReference>
<dbReference type="InterPro" id="IPR013154">
    <property type="entry name" value="ADH-like_N"/>
</dbReference>
<dbReference type="SUPFAM" id="SSF51735">
    <property type="entry name" value="NAD(P)-binding Rossmann-fold domains"/>
    <property type="match status" value="1"/>
</dbReference>
<dbReference type="CDD" id="cd05289">
    <property type="entry name" value="MDR_like_2"/>
    <property type="match status" value="1"/>
</dbReference>
<dbReference type="Gene3D" id="3.90.180.10">
    <property type="entry name" value="Medium-chain alcohol dehydrogenases, catalytic domain"/>
    <property type="match status" value="1"/>
</dbReference>
<proteinExistence type="predicted"/>
<dbReference type="InterPro" id="IPR050700">
    <property type="entry name" value="YIM1/Zinc_Alcohol_DH_Fams"/>
</dbReference>
<comment type="caution">
    <text evidence="2">The sequence shown here is derived from an EMBL/GenBank/DDBJ whole genome shotgun (WGS) entry which is preliminary data.</text>
</comment>
<dbReference type="PANTHER" id="PTHR11695:SF294">
    <property type="entry name" value="RETICULON-4-INTERACTING PROTEIN 1, MITOCHONDRIAL"/>
    <property type="match status" value="1"/>
</dbReference>
<dbReference type="PANTHER" id="PTHR11695">
    <property type="entry name" value="ALCOHOL DEHYDROGENASE RELATED"/>
    <property type="match status" value="1"/>
</dbReference>
<feature type="domain" description="Enoyl reductase (ER)" evidence="1">
    <location>
        <begin position="17"/>
        <end position="336"/>
    </location>
</feature>
<dbReference type="Pfam" id="PF13602">
    <property type="entry name" value="ADH_zinc_N_2"/>
    <property type="match status" value="1"/>
</dbReference>
<dbReference type="InterPro" id="IPR011032">
    <property type="entry name" value="GroES-like_sf"/>
</dbReference>
<dbReference type="STRING" id="319653.SAMN04487973_12711"/>
<dbReference type="Pfam" id="PF08240">
    <property type="entry name" value="ADH_N"/>
    <property type="match status" value="1"/>
</dbReference>
<dbReference type="GO" id="GO:0016491">
    <property type="term" value="F:oxidoreductase activity"/>
    <property type="evidence" value="ECO:0007669"/>
    <property type="project" value="InterPro"/>
</dbReference>
<name>A0A0R2JW70_9LACO</name>
<dbReference type="Proteomes" id="UP000051749">
    <property type="component" value="Unassembled WGS sequence"/>
</dbReference>
<protein>
    <submittedName>
        <fullName evidence="2">Alcohol dehydrogenase</fullName>
    </submittedName>
</protein>
<dbReference type="EMBL" id="JQBY01000031">
    <property type="protein sequence ID" value="KRN81361.1"/>
    <property type="molecule type" value="Genomic_DNA"/>
</dbReference>
<dbReference type="SUPFAM" id="SSF50129">
    <property type="entry name" value="GroES-like"/>
    <property type="match status" value="1"/>
</dbReference>
<dbReference type="Gene3D" id="3.40.50.720">
    <property type="entry name" value="NAD(P)-binding Rossmann-like Domain"/>
    <property type="match status" value="1"/>
</dbReference>
<gene>
    <name evidence="2" type="ORF">IV87_GL001406</name>
</gene>
<accession>A0A0R2JW70</accession>
<evidence type="ECO:0000259" key="1">
    <source>
        <dbReference type="SMART" id="SM00829"/>
    </source>
</evidence>
<evidence type="ECO:0000313" key="3">
    <source>
        <dbReference type="Proteomes" id="UP000051749"/>
    </source>
</evidence>
<dbReference type="AlphaFoldDB" id="A0A0R2JW70"/>
<dbReference type="PATRIC" id="fig|319653.3.peg.1425"/>
<dbReference type="SMART" id="SM00829">
    <property type="entry name" value="PKS_ER"/>
    <property type="match status" value="1"/>
</dbReference>
<organism evidence="2 3">
    <name type="scientific">Pediococcus ethanolidurans</name>
    <dbReference type="NCBI Taxonomy" id="319653"/>
    <lineage>
        <taxon>Bacteria</taxon>
        <taxon>Bacillati</taxon>
        <taxon>Bacillota</taxon>
        <taxon>Bacilli</taxon>
        <taxon>Lactobacillales</taxon>
        <taxon>Lactobacillaceae</taxon>
        <taxon>Pediococcus</taxon>
    </lineage>
</organism>
<dbReference type="InterPro" id="IPR020843">
    <property type="entry name" value="ER"/>
</dbReference>
<evidence type="ECO:0000313" key="2">
    <source>
        <dbReference type="EMBL" id="KRN81361.1"/>
    </source>
</evidence>
<sequence length="340" mass="37534">MKKMANSMRAMQIEKYGHVALVSKQVPVPKIGANDVLVAIRAASVNPIDFKTRDGEVKLLVKHQMPLTLGHDFAGVIVKVGKQVTKFKVGDEVYGRPRDSRIGTFAEYLAVNVNDIALKPGNLTFVEAAAIPLVALTSYQALIDIAKLKPHQKVFIQAGAGGVGSIAIQLAKILGAYVATTTSAKNEKWVRTLGTDQIIDYHKQDFETALKDYDMVFDTLGGQQLRKAFKVVKPHGTIVSLSGLPNAKFARERKLGWFKTLLFGLVTLNLSRLERRSKVSYDFLFMQASGKELEQLTKWIEAGKIKPVVDKVFTLRDAQKALNYSEKGHAQGKIIIKVSE</sequence>